<evidence type="ECO:0000256" key="3">
    <source>
        <dbReference type="PROSITE-ProRule" id="PRU00023"/>
    </source>
</evidence>
<sequence length="271" mass="31292">MIFVQNQQQIVLHLIQQNDIESLKELGIKYKNMNFLEPFAEADIDTKITPLVCACYYGRNDIVKMLLENETIDIDMSTEEAGHTPLTISCMTGNYEILRILTSGGAEVNKPTAFNHTPFICCFQRLEEEQNVFENRKICLKMAELLLQFGADINWIVDKVKGFTLLQQLCAIKMELTPKERETNYEIIKFLIENGANKEILSNKGKTAYQLAEKHINKQEIQDLLLNGHQIYFYGPHRSPKNSQKQEVKEMNQKGPSKMKFLANYLNFCNK</sequence>
<dbReference type="OrthoDB" id="194358at2759"/>
<dbReference type="SUPFAM" id="SSF48403">
    <property type="entry name" value="Ankyrin repeat"/>
    <property type="match status" value="1"/>
</dbReference>
<dbReference type="EMBL" id="GG662712">
    <property type="protein sequence ID" value="EAR94697.3"/>
    <property type="molecule type" value="Genomic_DNA"/>
</dbReference>
<proteinExistence type="predicted"/>
<organism evidence="4 5">
    <name type="scientific">Tetrahymena thermophila (strain SB210)</name>
    <dbReference type="NCBI Taxonomy" id="312017"/>
    <lineage>
        <taxon>Eukaryota</taxon>
        <taxon>Sar</taxon>
        <taxon>Alveolata</taxon>
        <taxon>Ciliophora</taxon>
        <taxon>Intramacronucleata</taxon>
        <taxon>Oligohymenophorea</taxon>
        <taxon>Hymenostomatida</taxon>
        <taxon>Tetrahymenina</taxon>
        <taxon>Tetrahymenidae</taxon>
        <taxon>Tetrahymena</taxon>
    </lineage>
</organism>
<dbReference type="PROSITE" id="PS50088">
    <property type="entry name" value="ANK_REPEAT"/>
    <property type="match status" value="1"/>
</dbReference>
<dbReference type="KEGG" id="tet:TTHERM_00049160"/>
<dbReference type="HOGENOM" id="CLU_076234_0_0_1"/>
<keyword evidence="2 3" id="KW-0040">ANK repeat</keyword>
<dbReference type="PANTHER" id="PTHR24180">
    <property type="entry name" value="CYCLIN-DEPENDENT KINASE INHIBITOR 2C-RELATED"/>
    <property type="match status" value="1"/>
</dbReference>
<accession>Q23D75</accession>
<evidence type="ECO:0000256" key="1">
    <source>
        <dbReference type="ARBA" id="ARBA00022737"/>
    </source>
</evidence>
<dbReference type="AlphaFoldDB" id="Q23D75"/>
<dbReference type="eggNOG" id="KOG0504">
    <property type="taxonomic scope" value="Eukaryota"/>
</dbReference>
<evidence type="ECO:0000313" key="4">
    <source>
        <dbReference type="EMBL" id="EAR94697.3"/>
    </source>
</evidence>
<dbReference type="SMART" id="SM00248">
    <property type="entry name" value="ANK"/>
    <property type="match status" value="4"/>
</dbReference>
<dbReference type="Proteomes" id="UP000009168">
    <property type="component" value="Unassembled WGS sequence"/>
</dbReference>
<evidence type="ECO:0000256" key="2">
    <source>
        <dbReference type="ARBA" id="ARBA00023043"/>
    </source>
</evidence>
<dbReference type="STRING" id="312017.Q23D75"/>
<dbReference type="Gene3D" id="1.25.40.20">
    <property type="entry name" value="Ankyrin repeat-containing domain"/>
    <property type="match status" value="2"/>
</dbReference>
<reference evidence="5" key="1">
    <citation type="journal article" date="2006" name="PLoS Biol.">
        <title>Macronuclear genome sequence of the ciliate Tetrahymena thermophila, a model eukaryote.</title>
        <authorList>
            <person name="Eisen J.A."/>
            <person name="Coyne R.S."/>
            <person name="Wu M."/>
            <person name="Wu D."/>
            <person name="Thiagarajan M."/>
            <person name="Wortman J.R."/>
            <person name="Badger J.H."/>
            <person name="Ren Q."/>
            <person name="Amedeo P."/>
            <person name="Jones K.M."/>
            <person name="Tallon L.J."/>
            <person name="Delcher A.L."/>
            <person name="Salzberg S.L."/>
            <person name="Silva J.C."/>
            <person name="Haas B.J."/>
            <person name="Majoros W.H."/>
            <person name="Farzad M."/>
            <person name="Carlton J.M."/>
            <person name="Smith R.K. Jr."/>
            <person name="Garg J."/>
            <person name="Pearlman R.E."/>
            <person name="Karrer K.M."/>
            <person name="Sun L."/>
            <person name="Manning G."/>
            <person name="Elde N.C."/>
            <person name="Turkewitz A.P."/>
            <person name="Asai D.J."/>
            <person name="Wilkes D.E."/>
            <person name="Wang Y."/>
            <person name="Cai H."/>
            <person name="Collins K."/>
            <person name="Stewart B.A."/>
            <person name="Lee S.R."/>
            <person name="Wilamowska K."/>
            <person name="Weinberg Z."/>
            <person name="Ruzzo W.L."/>
            <person name="Wloga D."/>
            <person name="Gaertig J."/>
            <person name="Frankel J."/>
            <person name="Tsao C.-C."/>
            <person name="Gorovsky M.A."/>
            <person name="Keeling P.J."/>
            <person name="Waller R.F."/>
            <person name="Patron N.J."/>
            <person name="Cherry J.M."/>
            <person name="Stover N.A."/>
            <person name="Krieger C.J."/>
            <person name="del Toro C."/>
            <person name="Ryder H.F."/>
            <person name="Williamson S.C."/>
            <person name="Barbeau R.A."/>
            <person name="Hamilton E.P."/>
            <person name="Orias E."/>
        </authorList>
    </citation>
    <scope>NUCLEOTIDE SEQUENCE [LARGE SCALE GENOMIC DNA]</scope>
    <source>
        <strain evidence="5">SB210</strain>
    </source>
</reference>
<dbReference type="PROSITE" id="PS50297">
    <property type="entry name" value="ANK_REP_REGION"/>
    <property type="match status" value="1"/>
</dbReference>
<dbReference type="InterPro" id="IPR002110">
    <property type="entry name" value="Ankyrin_rpt"/>
</dbReference>
<protein>
    <submittedName>
        <fullName evidence="4">Ankyrin repeat protein</fullName>
    </submittedName>
</protein>
<dbReference type="RefSeq" id="XP_001014811.3">
    <property type="nucleotide sequence ID" value="XM_001014811.3"/>
</dbReference>
<keyword evidence="5" id="KW-1185">Reference proteome</keyword>
<evidence type="ECO:0000313" key="5">
    <source>
        <dbReference type="Proteomes" id="UP000009168"/>
    </source>
</evidence>
<keyword evidence="1" id="KW-0677">Repeat</keyword>
<dbReference type="InterPro" id="IPR051637">
    <property type="entry name" value="Ank_repeat_dom-contain_49"/>
</dbReference>
<dbReference type="InterPro" id="IPR036770">
    <property type="entry name" value="Ankyrin_rpt-contain_sf"/>
</dbReference>
<dbReference type="PANTHER" id="PTHR24180:SF45">
    <property type="entry name" value="POLY [ADP-RIBOSE] POLYMERASE TANKYRASE"/>
    <property type="match status" value="1"/>
</dbReference>
<name>Q23D75_TETTS</name>
<gene>
    <name evidence="4" type="ORF">TTHERM_00049160</name>
</gene>
<dbReference type="GeneID" id="7830962"/>
<dbReference type="InParanoid" id="Q23D75"/>
<dbReference type="Pfam" id="PF12796">
    <property type="entry name" value="Ank_2"/>
    <property type="match status" value="1"/>
</dbReference>
<feature type="repeat" description="ANK" evidence="3">
    <location>
        <begin position="81"/>
        <end position="113"/>
    </location>
</feature>